<evidence type="ECO:0000313" key="3">
    <source>
        <dbReference type="EMBL" id="MDT2760456.1"/>
    </source>
</evidence>
<evidence type="ECO:0000256" key="1">
    <source>
        <dbReference type="SAM" id="MobiDB-lite"/>
    </source>
</evidence>
<feature type="compositionally biased region" description="Low complexity" evidence="1">
    <location>
        <begin position="47"/>
        <end position="71"/>
    </location>
</feature>
<gene>
    <name evidence="3" type="ORF">P7H27_11855</name>
</gene>
<comment type="caution">
    <text evidence="3">The sequence shown here is derived from an EMBL/GenBank/DDBJ whole genome shotgun (WGS) entry which is preliminary data.</text>
</comment>
<evidence type="ECO:0000256" key="2">
    <source>
        <dbReference type="SAM" id="SignalP"/>
    </source>
</evidence>
<keyword evidence="4" id="KW-1185">Reference proteome</keyword>
<evidence type="ECO:0000313" key="4">
    <source>
        <dbReference type="Proteomes" id="UP001181046"/>
    </source>
</evidence>
<name>A0ABU3FCR2_9ENTE</name>
<feature type="signal peptide" evidence="2">
    <location>
        <begin position="1"/>
        <end position="27"/>
    </location>
</feature>
<reference evidence="3" key="1">
    <citation type="submission" date="2023-03" db="EMBL/GenBank/DDBJ databases">
        <authorList>
            <person name="Shen W."/>
            <person name="Cai J."/>
        </authorList>
    </citation>
    <scope>NUCLEOTIDE SEQUENCE</scope>
    <source>
        <strain evidence="3">P66-3</strain>
    </source>
</reference>
<feature type="chain" id="PRO_5045135583" evidence="2">
    <location>
        <begin position="28"/>
        <end position="156"/>
    </location>
</feature>
<sequence>MKKKKIVSALFLSSSFALLLNVNEVHGEVPIYNPMDPTEEVTPIEGTSTTTEPPKTSSSAEKTTETTETSEIQPKKAEKKQSEKKVDKTAAHKSQKKNERVWLDDLLADDQFVTLPTTGGGGTPVLETNVLAKVAAKLSGKVLMGSSSQKSIRFIL</sequence>
<dbReference type="Proteomes" id="UP001181046">
    <property type="component" value="Unassembled WGS sequence"/>
</dbReference>
<feature type="compositionally biased region" description="Basic and acidic residues" evidence="1">
    <location>
        <begin position="73"/>
        <end position="100"/>
    </location>
</feature>
<dbReference type="EMBL" id="JARQAJ010000008">
    <property type="protein sequence ID" value="MDT2760456.1"/>
    <property type="molecule type" value="Genomic_DNA"/>
</dbReference>
<organism evidence="3 4">
    <name type="scientific">Enterococcus xiangfangensis</name>
    <dbReference type="NCBI Taxonomy" id="1296537"/>
    <lineage>
        <taxon>Bacteria</taxon>
        <taxon>Bacillati</taxon>
        <taxon>Bacillota</taxon>
        <taxon>Bacilli</taxon>
        <taxon>Lactobacillales</taxon>
        <taxon>Enterococcaceae</taxon>
        <taxon>Enterococcus</taxon>
    </lineage>
</organism>
<accession>A0ABU3FCR2</accession>
<proteinExistence type="predicted"/>
<dbReference type="RefSeq" id="WP_311830415.1">
    <property type="nucleotide sequence ID" value="NZ_JARQAJ010000008.1"/>
</dbReference>
<keyword evidence="2" id="KW-0732">Signal</keyword>
<protein>
    <submittedName>
        <fullName evidence="3">Uncharacterized protein</fullName>
    </submittedName>
</protein>
<feature type="region of interest" description="Disordered" evidence="1">
    <location>
        <begin position="31"/>
        <end position="100"/>
    </location>
</feature>